<evidence type="ECO:0000313" key="5">
    <source>
        <dbReference type="Proteomes" id="UP000448292"/>
    </source>
</evidence>
<keyword evidence="2" id="KW-1133">Transmembrane helix</keyword>
<keyword evidence="2" id="KW-0812">Transmembrane</keyword>
<dbReference type="SUPFAM" id="SSF56925">
    <property type="entry name" value="OMPA-like"/>
    <property type="match status" value="1"/>
</dbReference>
<dbReference type="Pfam" id="PF13505">
    <property type="entry name" value="OMP_b-brl"/>
    <property type="match status" value="1"/>
</dbReference>
<dbReference type="Proteomes" id="UP000448292">
    <property type="component" value="Unassembled WGS sequence"/>
</dbReference>
<comment type="caution">
    <text evidence="4">The sequence shown here is derived from an EMBL/GenBank/DDBJ whole genome shotgun (WGS) entry which is preliminary data.</text>
</comment>
<evidence type="ECO:0000313" key="4">
    <source>
        <dbReference type="EMBL" id="TVM19910.1"/>
    </source>
</evidence>
<keyword evidence="1" id="KW-0732">Signal</keyword>
<dbReference type="AlphaFoldDB" id="A0A7M3MJR4"/>
<organism evidence="4 5">
    <name type="scientific">Oceanidesulfovibrio indonesiensis</name>
    <dbReference type="NCBI Taxonomy" id="54767"/>
    <lineage>
        <taxon>Bacteria</taxon>
        <taxon>Pseudomonadati</taxon>
        <taxon>Thermodesulfobacteriota</taxon>
        <taxon>Desulfovibrionia</taxon>
        <taxon>Desulfovibrionales</taxon>
        <taxon>Desulfovibrionaceae</taxon>
        <taxon>Oceanidesulfovibrio</taxon>
    </lineage>
</organism>
<feature type="transmembrane region" description="Helical" evidence="2">
    <location>
        <begin position="35"/>
        <end position="52"/>
    </location>
</feature>
<dbReference type="InterPro" id="IPR027385">
    <property type="entry name" value="Beta-barrel_OMP"/>
</dbReference>
<feature type="domain" description="Outer membrane protein beta-barrel" evidence="3">
    <location>
        <begin position="40"/>
        <end position="198"/>
    </location>
</feature>
<evidence type="ECO:0000256" key="2">
    <source>
        <dbReference type="SAM" id="Phobius"/>
    </source>
</evidence>
<sequence length="214" mass="23369">MTVSRIMVQCSPLTSPLLVGLMQDAKKGGVLMKRGIISILAAVMMIVSAQLASAQTFETEKFYIAPEFGAYGTSQKDVDLLLSYGGSIGYFVLDNLSLGLEANGYYADIDRRDFFDSRSSSANGFGFNALIRLYLVNEDPFRLYVGTGIGGLFMDEALVYDGDSDYLTVPVDLGMTVNFTKNFALDIGGRYQRIGFTDKGVDAWGGRAALRIMF</sequence>
<dbReference type="InterPro" id="IPR011250">
    <property type="entry name" value="OMP/PagP_B-barrel"/>
</dbReference>
<dbReference type="Gene3D" id="2.40.160.20">
    <property type="match status" value="1"/>
</dbReference>
<name>A0A7M3MJR4_9BACT</name>
<reference evidence="4 5" key="1">
    <citation type="submission" date="2018-06" db="EMBL/GenBank/DDBJ databases">
        <title>Complete genome of Desulfovibrio indonesiensis P37SLT.</title>
        <authorList>
            <person name="Crispim J.S."/>
            <person name="Vidigal P.M.P."/>
            <person name="Silva L.C.F."/>
            <person name="Laguardia C.N."/>
            <person name="Araujo L.C."/>
            <person name="Dias R.S."/>
            <person name="Sousa M.P."/>
            <person name="Paula S.O."/>
            <person name="Silva C."/>
        </authorList>
    </citation>
    <scope>NUCLEOTIDE SEQUENCE [LARGE SCALE GENOMIC DNA]</scope>
    <source>
        <strain evidence="4 5">P37SLT</strain>
    </source>
</reference>
<evidence type="ECO:0000259" key="3">
    <source>
        <dbReference type="Pfam" id="PF13505"/>
    </source>
</evidence>
<keyword evidence="2" id="KW-0472">Membrane</keyword>
<evidence type="ECO:0000256" key="1">
    <source>
        <dbReference type="ARBA" id="ARBA00022729"/>
    </source>
</evidence>
<accession>A0A7M3MJR4</accession>
<dbReference type="EMBL" id="QMIE01000001">
    <property type="protein sequence ID" value="TVM19910.1"/>
    <property type="molecule type" value="Genomic_DNA"/>
</dbReference>
<keyword evidence="5" id="KW-1185">Reference proteome</keyword>
<protein>
    <recommendedName>
        <fullName evidence="3">Outer membrane protein beta-barrel domain-containing protein</fullName>
    </recommendedName>
</protein>
<gene>
    <name evidence="4" type="ORF">DPQ33_01400</name>
</gene>
<proteinExistence type="predicted"/>